<evidence type="ECO:0000313" key="2">
    <source>
        <dbReference type="EMBL" id="TNV86842.1"/>
    </source>
</evidence>
<reference evidence="2" key="1">
    <citation type="submission" date="2019-06" db="EMBL/GenBank/DDBJ databases">
        <authorList>
            <person name="Zheng W."/>
        </authorList>
    </citation>
    <scope>NUCLEOTIDE SEQUENCE</scope>
    <source>
        <strain evidence="2">QDHG01</strain>
    </source>
</reference>
<dbReference type="Proteomes" id="UP000785679">
    <property type="component" value="Unassembled WGS sequence"/>
</dbReference>
<keyword evidence="1" id="KW-0175">Coiled coil</keyword>
<sequence>MQTLNFEQNVLGSTKYIRNDPNQSHPSLLNNQALPQGNSTSAFLSELAKTTHYFSKTNDKPSATSIINLTDFNLLSEDQPLKLQPREPMMIKSIQNKSAIINYNQEFDIQKKIKALQIKHIQSMAGSNVSGPNDRNQMSKSFYKLNIDMNKFRIECKRDNVKGNSVEPKKASNQGTNNHRINLPLNNEIIEKMQNQRQFIQEKQQQYIKQNLNQTQDQIKSKTQQIQKKLGKNHSLLQTTYLPTQKIVQSIISGNMDIILDYSSSSVPKSQSNSQFFQTAIKFAPPLQNNQQNSRNLSDLLRQTQTNQFQTLQQKDNNTMFYQTQSNFNQESKNTTLQQTSSMRMIQQKTQGISKFLRKSIPARQAQSNNTSYLNADLEPPPTQQTKKPLLVPDLSQFSSERSSKLNFVNTSKKYQHRLQKFSKERSGQHIIEIEQFDEDDLCEVRKSMQRGSYIQNKAEVNRQIPRYGEQQ</sequence>
<gene>
    <name evidence="2" type="ORF">FGO68_gene16192</name>
</gene>
<evidence type="ECO:0000256" key="1">
    <source>
        <dbReference type="SAM" id="Coils"/>
    </source>
</evidence>
<evidence type="ECO:0000313" key="3">
    <source>
        <dbReference type="Proteomes" id="UP000785679"/>
    </source>
</evidence>
<accession>A0A8J8P2J6</accession>
<organism evidence="2 3">
    <name type="scientific">Halteria grandinella</name>
    <dbReference type="NCBI Taxonomy" id="5974"/>
    <lineage>
        <taxon>Eukaryota</taxon>
        <taxon>Sar</taxon>
        <taxon>Alveolata</taxon>
        <taxon>Ciliophora</taxon>
        <taxon>Intramacronucleata</taxon>
        <taxon>Spirotrichea</taxon>
        <taxon>Stichotrichia</taxon>
        <taxon>Sporadotrichida</taxon>
        <taxon>Halteriidae</taxon>
        <taxon>Halteria</taxon>
    </lineage>
</organism>
<dbReference type="EMBL" id="RRYP01000800">
    <property type="protein sequence ID" value="TNV86842.1"/>
    <property type="molecule type" value="Genomic_DNA"/>
</dbReference>
<name>A0A8J8P2J6_HALGN</name>
<dbReference type="AlphaFoldDB" id="A0A8J8P2J6"/>
<proteinExistence type="predicted"/>
<keyword evidence="3" id="KW-1185">Reference proteome</keyword>
<comment type="caution">
    <text evidence="2">The sequence shown here is derived from an EMBL/GenBank/DDBJ whole genome shotgun (WGS) entry which is preliminary data.</text>
</comment>
<protein>
    <submittedName>
        <fullName evidence="2">Uncharacterized protein</fullName>
    </submittedName>
</protein>
<feature type="coiled-coil region" evidence="1">
    <location>
        <begin position="190"/>
        <end position="232"/>
    </location>
</feature>